<accession>A0A834XE15</accession>
<protein>
    <submittedName>
        <fullName evidence="1">Retrovirus-related Pol polyprotein from transposon TNT 1-94</fullName>
    </submittedName>
</protein>
<dbReference type="PANTHER" id="PTHR11439">
    <property type="entry name" value="GAG-POL-RELATED RETROTRANSPOSON"/>
    <property type="match status" value="1"/>
</dbReference>
<evidence type="ECO:0000313" key="1">
    <source>
        <dbReference type="EMBL" id="KAF7841408.1"/>
    </source>
</evidence>
<dbReference type="CDD" id="cd09272">
    <property type="entry name" value="RNase_HI_RT_Ty1"/>
    <property type="match status" value="1"/>
</dbReference>
<keyword evidence="2" id="KW-1185">Reference proteome</keyword>
<organism evidence="1 2">
    <name type="scientific">Senna tora</name>
    <dbReference type="NCBI Taxonomy" id="362788"/>
    <lineage>
        <taxon>Eukaryota</taxon>
        <taxon>Viridiplantae</taxon>
        <taxon>Streptophyta</taxon>
        <taxon>Embryophyta</taxon>
        <taxon>Tracheophyta</taxon>
        <taxon>Spermatophyta</taxon>
        <taxon>Magnoliopsida</taxon>
        <taxon>eudicotyledons</taxon>
        <taxon>Gunneridae</taxon>
        <taxon>Pentapetalae</taxon>
        <taxon>rosids</taxon>
        <taxon>fabids</taxon>
        <taxon>Fabales</taxon>
        <taxon>Fabaceae</taxon>
        <taxon>Caesalpinioideae</taxon>
        <taxon>Cassia clade</taxon>
        <taxon>Senna</taxon>
    </lineage>
</organism>
<dbReference type="Proteomes" id="UP000634136">
    <property type="component" value="Unassembled WGS sequence"/>
</dbReference>
<evidence type="ECO:0000313" key="2">
    <source>
        <dbReference type="Proteomes" id="UP000634136"/>
    </source>
</evidence>
<dbReference type="EMBL" id="JAAIUW010000002">
    <property type="protein sequence ID" value="KAF7841408.1"/>
    <property type="molecule type" value="Genomic_DNA"/>
</dbReference>
<proteinExistence type="predicted"/>
<comment type="caution">
    <text evidence="1">The sequence shown here is derived from an EMBL/GenBank/DDBJ whole genome shotgun (WGS) entry which is preliminary data.</text>
</comment>
<reference evidence="1" key="1">
    <citation type="submission" date="2020-09" db="EMBL/GenBank/DDBJ databases">
        <title>Genome-Enabled Discovery of Anthraquinone Biosynthesis in Senna tora.</title>
        <authorList>
            <person name="Kang S.-H."/>
            <person name="Pandey R.P."/>
            <person name="Lee C.-M."/>
            <person name="Sim J.-S."/>
            <person name="Jeong J.-T."/>
            <person name="Choi B.-S."/>
            <person name="Jung M."/>
            <person name="Ginzburg D."/>
            <person name="Zhao K."/>
            <person name="Won S.Y."/>
            <person name="Oh T.-J."/>
            <person name="Yu Y."/>
            <person name="Kim N.-H."/>
            <person name="Lee O.R."/>
            <person name="Lee T.-H."/>
            <person name="Bashyal P."/>
            <person name="Kim T.-S."/>
            <person name="Lee W.-H."/>
            <person name="Kawkins C."/>
            <person name="Kim C.-K."/>
            <person name="Kim J.S."/>
            <person name="Ahn B.O."/>
            <person name="Rhee S.Y."/>
            <person name="Sohng J.K."/>
        </authorList>
    </citation>
    <scope>NUCLEOTIDE SEQUENCE</scope>
    <source>
        <tissue evidence="1">Leaf</tissue>
    </source>
</reference>
<dbReference type="OrthoDB" id="1414623at2759"/>
<dbReference type="PANTHER" id="PTHR11439:SF440">
    <property type="entry name" value="INTEGRASE CATALYTIC DOMAIN-CONTAINING PROTEIN"/>
    <property type="match status" value="1"/>
</dbReference>
<sequence>MIGSLRYLTNCTRPDMSYAVGLLGRFTVNLKYPVVLEGYSDADWNTLSGDSLSTSGYIFTLGGCAICWKSKKQQIIAKSTMEDELIALALASDQGSWLIKGYVE</sequence>
<name>A0A834XE15_9FABA</name>
<gene>
    <name evidence="1" type="ORF">G2W53_003706</name>
</gene>
<dbReference type="AlphaFoldDB" id="A0A834XE15"/>